<evidence type="ECO:0000256" key="11">
    <source>
        <dbReference type="SAM" id="MobiDB-lite"/>
    </source>
</evidence>
<evidence type="ECO:0000256" key="6">
    <source>
        <dbReference type="ARBA" id="ARBA00023242"/>
    </source>
</evidence>
<evidence type="ECO:0000256" key="3">
    <source>
        <dbReference type="ARBA" id="ARBA00022723"/>
    </source>
</evidence>
<evidence type="ECO:0000259" key="12">
    <source>
        <dbReference type="PROSITE" id="PS50016"/>
    </source>
</evidence>
<feature type="binding site" evidence="8">
    <location>
        <position position="202"/>
    </location>
    <ligand>
        <name>Zn(2+)</name>
        <dbReference type="ChEBI" id="CHEBI:29105"/>
        <label>1</label>
    </ligand>
</feature>
<dbReference type="GO" id="GO:0045893">
    <property type="term" value="P:positive regulation of DNA-templated transcription"/>
    <property type="evidence" value="ECO:0007669"/>
    <property type="project" value="TreeGrafter"/>
</dbReference>
<gene>
    <name evidence="13" type="ORF">LOTGIDRAFT_182053</name>
</gene>
<dbReference type="CDD" id="cd15584">
    <property type="entry name" value="PHD_ING1_2"/>
    <property type="match status" value="1"/>
</dbReference>
<keyword evidence="5 8" id="KW-0862">Zinc</keyword>
<dbReference type="SMART" id="SM01408">
    <property type="entry name" value="ING"/>
    <property type="match status" value="1"/>
</dbReference>
<dbReference type="InterPro" id="IPR019787">
    <property type="entry name" value="Znf_PHD-finger"/>
</dbReference>
<dbReference type="FunFam" id="3.30.40.10:FF:000021">
    <property type="entry name" value="Inhibitor of growth 2b"/>
    <property type="match status" value="1"/>
</dbReference>
<keyword evidence="4 9" id="KW-0863">Zinc-finger</keyword>
<dbReference type="HOGENOM" id="CLU_031900_5_1_1"/>
<dbReference type="SMART" id="SM00249">
    <property type="entry name" value="PHD"/>
    <property type="match status" value="1"/>
</dbReference>
<feature type="site" description="Histone H3K4me3 binding" evidence="7">
    <location>
        <position position="210"/>
    </location>
</feature>
<dbReference type="PANTHER" id="PTHR10333:SF89">
    <property type="entry name" value="INHIBITOR OF GROWTH PROTEIN"/>
    <property type="match status" value="1"/>
</dbReference>
<accession>V4AJD0</accession>
<feature type="binding site" evidence="8">
    <location>
        <position position="218"/>
    </location>
    <ligand>
        <name>Zn(2+)</name>
        <dbReference type="ChEBI" id="CHEBI:29105"/>
        <label>2</label>
    </ligand>
</feature>
<feature type="domain" description="PHD-type" evidence="12">
    <location>
        <begin position="197"/>
        <end position="246"/>
    </location>
</feature>
<feature type="site" description="Histone H3K4me3 binding" evidence="7">
    <location>
        <position position="214"/>
    </location>
</feature>
<name>V4AJD0_LOTGI</name>
<dbReference type="PANTHER" id="PTHR10333">
    <property type="entry name" value="INHIBITOR OF GROWTH PROTEIN"/>
    <property type="match status" value="1"/>
</dbReference>
<dbReference type="Pfam" id="PF12998">
    <property type="entry name" value="ING"/>
    <property type="match status" value="1"/>
</dbReference>
<evidence type="ECO:0000256" key="1">
    <source>
        <dbReference type="ARBA" id="ARBA00004123"/>
    </source>
</evidence>
<keyword evidence="14" id="KW-1185">Reference proteome</keyword>
<dbReference type="CTD" id="20244473"/>
<feature type="binding site" evidence="8">
    <location>
        <position position="200"/>
    </location>
    <ligand>
        <name>Zn(2+)</name>
        <dbReference type="ChEBI" id="CHEBI:29105"/>
        <label>1</label>
    </ligand>
</feature>
<comment type="domain">
    <text evidence="10">The PHD-type zinc finger mediates the binding to H3K4me3.</text>
</comment>
<evidence type="ECO:0000256" key="2">
    <source>
        <dbReference type="ARBA" id="ARBA00010210"/>
    </source>
</evidence>
<dbReference type="PROSITE" id="PS01359">
    <property type="entry name" value="ZF_PHD_1"/>
    <property type="match status" value="1"/>
</dbReference>
<feature type="binding site" evidence="8">
    <location>
        <position position="243"/>
    </location>
    <ligand>
        <name>Zn(2+)</name>
        <dbReference type="ChEBI" id="CHEBI:29105"/>
        <label>2</label>
    </ligand>
</feature>
<feature type="region of interest" description="Disordered" evidence="11">
    <location>
        <begin position="137"/>
        <end position="193"/>
    </location>
</feature>
<dbReference type="InterPro" id="IPR001965">
    <property type="entry name" value="Znf_PHD"/>
</dbReference>
<dbReference type="InterPro" id="IPR019786">
    <property type="entry name" value="Zinc_finger_PHD-type_CS"/>
</dbReference>
<dbReference type="GO" id="GO:0006325">
    <property type="term" value="P:chromatin organization"/>
    <property type="evidence" value="ECO:0007669"/>
    <property type="project" value="UniProtKB-KW"/>
</dbReference>
<evidence type="ECO:0000256" key="9">
    <source>
        <dbReference type="PROSITE-ProRule" id="PRU00146"/>
    </source>
</evidence>
<dbReference type="InterPro" id="IPR024610">
    <property type="entry name" value="ING_N_histone-binding"/>
</dbReference>
<feature type="site" description="Histone H3K4me3 binding" evidence="7">
    <location>
        <position position="222"/>
    </location>
</feature>
<organism evidence="13 14">
    <name type="scientific">Lottia gigantea</name>
    <name type="common">Giant owl limpet</name>
    <dbReference type="NCBI Taxonomy" id="225164"/>
    <lineage>
        <taxon>Eukaryota</taxon>
        <taxon>Metazoa</taxon>
        <taxon>Spiralia</taxon>
        <taxon>Lophotrochozoa</taxon>
        <taxon>Mollusca</taxon>
        <taxon>Gastropoda</taxon>
        <taxon>Patellogastropoda</taxon>
        <taxon>Lottioidea</taxon>
        <taxon>Lottiidae</taxon>
        <taxon>Lottia</taxon>
    </lineage>
</organism>
<feature type="compositionally biased region" description="Basic and acidic residues" evidence="11">
    <location>
        <begin position="137"/>
        <end position="150"/>
    </location>
</feature>
<evidence type="ECO:0000256" key="10">
    <source>
        <dbReference type="RuleBase" id="RU361213"/>
    </source>
</evidence>
<feature type="binding site" evidence="8">
    <location>
        <position position="227"/>
    </location>
    <ligand>
        <name>Zn(2+)</name>
        <dbReference type="ChEBI" id="CHEBI:29105"/>
        <label>1</label>
    </ligand>
</feature>
<keyword evidence="6 10" id="KW-0539">Nucleus</keyword>
<dbReference type="Proteomes" id="UP000030746">
    <property type="component" value="Unassembled WGS sequence"/>
</dbReference>
<dbReference type="RefSeq" id="XP_009055296.1">
    <property type="nucleotide sequence ID" value="XM_009057048.1"/>
</dbReference>
<evidence type="ECO:0000256" key="4">
    <source>
        <dbReference type="ARBA" id="ARBA00022771"/>
    </source>
</evidence>
<comment type="subunit">
    <text evidence="10">Component of an histone acetyltransferase complex. Interacts with H3K4me3 and to a lesser extent with H3K4me2.</text>
</comment>
<evidence type="ECO:0000256" key="5">
    <source>
        <dbReference type="ARBA" id="ARBA00022833"/>
    </source>
</evidence>
<proteinExistence type="inferred from homology"/>
<evidence type="ECO:0000256" key="8">
    <source>
        <dbReference type="PIRSR" id="PIRSR628651-51"/>
    </source>
</evidence>
<dbReference type="InterPro" id="IPR028643">
    <property type="entry name" value="ING1_PHD_Znf"/>
</dbReference>
<feature type="site" description="Histone H3K4me3 binding" evidence="7">
    <location>
        <position position="199"/>
    </location>
</feature>
<feature type="compositionally biased region" description="Basic and acidic residues" evidence="11">
    <location>
        <begin position="158"/>
        <end position="170"/>
    </location>
</feature>
<dbReference type="GO" id="GO:0008270">
    <property type="term" value="F:zinc ion binding"/>
    <property type="evidence" value="ECO:0007669"/>
    <property type="project" value="UniProtKB-KW"/>
</dbReference>
<dbReference type="STRING" id="225164.V4AJD0"/>
<feature type="non-terminal residue" evidence="13">
    <location>
        <position position="253"/>
    </location>
</feature>
<reference evidence="13 14" key="1">
    <citation type="journal article" date="2013" name="Nature">
        <title>Insights into bilaterian evolution from three spiralian genomes.</title>
        <authorList>
            <person name="Simakov O."/>
            <person name="Marletaz F."/>
            <person name="Cho S.J."/>
            <person name="Edsinger-Gonzales E."/>
            <person name="Havlak P."/>
            <person name="Hellsten U."/>
            <person name="Kuo D.H."/>
            <person name="Larsson T."/>
            <person name="Lv J."/>
            <person name="Arendt D."/>
            <person name="Savage R."/>
            <person name="Osoegawa K."/>
            <person name="de Jong P."/>
            <person name="Grimwood J."/>
            <person name="Chapman J.A."/>
            <person name="Shapiro H."/>
            <person name="Aerts A."/>
            <person name="Otillar R.P."/>
            <person name="Terry A.Y."/>
            <person name="Boore J.L."/>
            <person name="Grigoriev I.V."/>
            <person name="Lindberg D.R."/>
            <person name="Seaver E.C."/>
            <person name="Weisblat D.A."/>
            <person name="Putnam N.H."/>
            <person name="Rokhsar D.S."/>
        </authorList>
    </citation>
    <scope>NUCLEOTIDE SEQUENCE [LARGE SCALE GENOMIC DNA]</scope>
</reference>
<dbReference type="SUPFAM" id="SSF57903">
    <property type="entry name" value="FYVE/PHD zinc finger"/>
    <property type="match status" value="1"/>
</dbReference>
<evidence type="ECO:0000256" key="7">
    <source>
        <dbReference type="PIRSR" id="PIRSR628651-50"/>
    </source>
</evidence>
<dbReference type="KEGG" id="lgi:LOTGIDRAFT_182053"/>
<dbReference type="OrthoDB" id="5411773at2759"/>
<feature type="binding site" evidence="8">
    <location>
        <position position="240"/>
    </location>
    <ligand>
        <name>Zn(2+)</name>
        <dbReference type="ChEBI" id="CHEBI:29105"/>
        <label>2</label>
    </ligand>
</feature>
<sequence>MTMLNQAAVEALCSATYLENYLETMESLPDDLQRCVTALRELDIQCRDILQEMDHFHDTYLNPASETIAKNKAFLGIQRSLIKCQEIGDEKLHYMSNIIDIIENRQRQLDMDRENLDPSAHRPRELDREEYSVIRKEIRNNDHEKIEKSGQKRQRRQKNNDIEDKVDNHIGKKKKKRKVKKERSDSPIDPPIDPDEPRYCLCDQVSYGEMIGCDNDKCEIEWFHFNCVNLSHKPKGKWYCPKCRGDKPTVKKP</sequence>
<dbReference type="OMA" id="KCVIEWF"/>
<feature type="binding site" evidence="8">
    <location>
        <position position="213"/>
    </location>
    <ligand>
        <name>Zn(2+)</name>
        <dbReference type="ChEBI" id="CHEBI:29105"/>
        <label>2</label>
    </ligand>
</feature>
<dbReference type="Gene3D" id="6.10.140.1740">
    <property type="match status" value="1"/>
</dbReference>
<keyword evidence="3 8" id="KW-0479">Metal-binding</keyword>
<dbReference type="Gene3D" id="3.30.40.10">
    <property type="entry name" value="Zinc/RING finger domain, C3HC4 (zinc finger)"/>
    <property type="match status" value="1"/>
</dbReference>
<dbReference type="InterPro" id="IPR028651">
    <property type="entry name" value="ING_fam"/>
</dbReference>
<feature type="binding site" evidence="8">
    <location>
        <position position="224"/>
    </location>
    <ligand>
        <name>Zn(2+)</name>
        <dbReference type="ChEBI" id="CHEBI:29105"/>
        <label>1</label>
    </ligand>
</feature>
<dbReference type="CDD" id="cd16857">
    <property type="entry name" value="ING_ING1_2"/>
    <property type="match status" value="1"/>
</dbReference>
<keyword evidence="10" id="KW-0156">Chromatin regulator</keyword>
<comment type="function">
    <text evidence="10">Component of an histone acetyltransferase complex.</text>
</comment>
<dbReference type="GO" id="GO:0005634">
    <property type="term" value="C:nucleus"/>
    <property type="evidence" value="ECO:0007669"/>
    <property type="project" value="UniProtKB-SubCell"/>
</dbReference>
<protein>
    <recommendedName>
        <fullName evidence="10">Inhibitor of growth protein</fullName>
    </recommendedName>
</protein>
<evidence type="ECO:0000313" key="13">
    <source>
        <dbReference type="EMBL" id="ESO93661.1"/>
    </source>
</evidence>
<dbReference type="PROSITE" id="PS50016">
    <property type="entry name" value="ZF_PHD_2"/>
    <property type="match status" value="1"/>
</dbReference>
<feature type="compositionally biased region" description="Basic residues" evidence="11">
    <location>
        <begin position="171"/>
        <end position="181"/>
    </location>
</feature>
<comment type="subcellular location">
    <subcellularLocation>
        <location evidence="1 10">Nucleus</location>
    </subcellularLocation>
</comment>
<evidence type="ECO:0000313" key="14">
    <source>
        <dbReference type="Proteomes" id="UP000030746"/>
    </source>
</evidence>
<dbReference type="EMBL" id="KB201890">
    <property type="protein sequence ID" value="ESO93661.1"/>
    <property type="molecule type" value="Genomic_DNA"/>
</dbReference>
<dbReference type="GeneID" id="20244473"/>
<dbReference type="AlphaFoldDB" id="V4AJD0"/>
<dbReference type="InterPro" id="IPR011011">
    <property type="entry name" value="Znf_FYVE_PHD"/>
</dbReference>
<comment type="similarity">
    <text evidence="2 10">Belongs to the ING family.</text>
</comment>
<dbReference type="InterPro" id="IPR013083">
    <property type="entry name" value="Znf_RING/FYVE/PHD"/>
</dbReference>